<keyword evidence="4 8" id="KW-0812">Transmembrane</keyword>
<dbReference type="RefSeq" id="WP_197719054.1">
    <property type="nucleotide sequence ID" value="NZ_UAPQ01000006.1"/>
</dbReference>
<dbReference type="Proteomes" id="UP000250006">
    <property type="component" value="Unassembled WGS sequence"/>
</dbReference>
<evidence type="ECO:0000256" key="7">
    <source>
        <dbReference type="SAM" id="MobiDB-lite"/>
    </source>
</evidence>
<evidence type="ECO:0000256" key="6">
    <source>
        <dbReference type="ARBA" id="ARBA00023136"/>
    </source>
</evidence>
<evidence type="ECO:0000313" key="9">
    <source>
        <dbReference type="EMBL" id="SPT53397.1"/>
    </source>
</evidence>
<feature type="transmembrane region" description="Helical" evidence="8">
    <location>
        <begin position="41"/>
        <end position="62"/>
    </location>
</feature>
<evidence type="ECO:0000256" key="1">
    <source>
        <dbReference type="ARBA" id="ARBA00004651"/>
    </source>
</evidence>
<comment type="caution">
    <text evidence="9">The sequence shown here is derived from an EMBL/GenBank/DDBJ whole genome shotgun (WGS) entry which is preliminary data.</text>
</comment>
<organism evidence="9 10">
    <name type="scientific">Actinomyces bovis</name>
    <dbReference type="NCBI Taxonomy" id="1658"/>
    <lineage>
        <taxon>Bacteria</taxon>
        <taxon>Bacillati</taxon>
        <taxon>Actinomycetota</taxon>
        <taxon>Actinomycetes</taxon>
        <taxon>Actinomycetales</taxon>
        <taxon>Actinomycetaceae</taxon>
        <taxon>Actinomyces</taxon>
    </lineage>
</organism>
<dbReference type="EMBL" id="UAPQ01000006">
    <property type="protein sequence ID" value="SPT53397.1"/>
    <property type="molecule type" value="Genomic_DNA"/>
</dbReference>
<comment type="similarity">
    <text evidence="2">Belongs to the UPF0718 family.</text>
</comment>
<reference evidence="9 10" key="1">
    <citation type="submission" date="2018-06" db="EMBL/GenBank/DDBJ databases">
        <authorList>
            <consortium name="Pathogen Informatics"/>
            <person name="Doyle S."/>
        </authorList>
    </citation>
    <scope>NUCLEOTIDE SEQUENCE [LARGE SCALE GENOMIC DNA]</scope>
    <source>
        <strain evidence="9 10">NCTC11535</strain>
    </source>
</reference>
<feature type="transmembrane region" description="Helical" evidence="8">
    <location>
        <begin position="74"/>
        <end position="102"/>
    </location>
</feature>
<dbReference type="PANTHER" id="PTHR34184">
    <property type="entry name" value="UPF0718 PROTEIN YCGR"/>
    <property type="match status" value="1"/>
</dbReference>
<feature type="transmembrane region" description="Helical" evidence="8">
    <location>
        <begin position="267"/>
        <end position="284"/>
    </location>
</feature>
<protein>
    <submittedName>
        <fullName evidence="9">Predicted permease</fullName>
    </submittedName>
</protein>
<keyword evidence="5 8" id="KW-1133">Transmembrane helix</keyword>
<evidence type="ECO:0000256" key="3">
    <source>
        <dbReference type="ARBA" id="ARBA00022475"/>
    </source>
</evidence>
<feature type="transmembrane region" description="Helical" evidence="8">
    <location>
        <begin position="183"/>
        <end position="204"/>
    </location>
</feature>
<feature type="region of interest" description="Disordered" evidence="7">
    <location>
        <begin position="1"/>
        <end position="23"/>
    </location>
</feature>
<evidence type="ECO:0000256" key="2">
    <source>
        <dbReference type="ARBA" id="ARBA00006386"/>
    </source>
</evidence>
<evidence type="ECO:0000313" key="10">
    <source>
        <dbReference type="Proteomes" id="UP000250006"/>
    </source>
</evidence>
<dbReference type="InterPro" id="IPR005524">
    <property type="entry name" value="DUF318"/>
</dbReference>
<keyword evidence="6 8" id="KW-0472">Membrane</keyword>
<name>A0ABY1VPM0_9ACTO</name>
<evidence type="ECO:0000256" key="5">
    <source>
        <dbReference type="ARBA" id="ARBA00022989"/>
    </source>
</evidence>
<proteinExistence type="inferred from homology"/>
<comment type="subcellular location">
    <subcellularLocation>
        <location evidence="1">Cell membrane</location>
        <topology evidence="1">Multi-pass membrane protein</topology>
    </subcellularLocation>
</comment>
<dbReference type="InterPro" id="IPR052923">
    <property type="entry name" value="UPF0718"/>
</dbReference>
<evidence type="ECO:0000256" key="4">
    <source>
        <dbReference type="ARBA" id="ARBA00022692"/>
    </source>
</evidence>
<keyword evidence="3" id="KW-1003">Cell membrane</keyword>
<accession>A0ABY1VPM0</accession>
<sequence length="357" mass="36668">MKTPPAIGTATRPATEPATGPKADVDAEQLAAARRAASGRWYLPSAALALVTLCMGALRWRGQLLDLHGAVESWAAITIAITLQALPFLLLGVLVSALISALVPQSLLKRLTPANGALAVPTAATCGLLLPGCECASVPVAQSLIRRGLPPAAAYAFLLASPAVNPVVLVATAVAYTGNPTMVWARLAASLLSAMVVGWVWLALGHEAPAGQAEAHEHGGVSRAEAFRASAVHDFMNASGYLAAGAMVAALIKVVVPRSWFTVLQQYPAVAILVMAALAVLLSLCSEADAFVAAAFNGVSLTAQLVFLVVGPMVDLKLIAMQYGAWGRGFVLRFVPLTLAVAVLCGTVVGALLLGGM</sequence>
<gene>
    <name evidence="9" type="ORF">NCTC11535_01061</name>
</gene>
<feature type="transmembrane region" description="Helical" evidence="8">
    <location>
        <begin position="330"/>
        <end position="354"/>
    </location>
</feature>
<keyword evidence="10" id="KW-1185">Reference proteome</keyword>
<feature type="transmembrane region" description="Helical" evidence="8">
    <location>
        <begin position="290"/>
        <end position="310"/>
    </location>
</feature>
<evidence type="ECO:0000256" key="8">
    <source>
        <dbReference type="SAM" id="Phobius"/>
    </source>
</evidence>
<dbReference type="Pfam" id="PF03773">
    <property type="entry name" value="ArsP_1"/>
    <property type="match status" value="1"/>
</dbReference>
<feature type="transmembrane region" description="Helical" evidence="8">
    <location>
        <begin position="238"/>
        <end position="255"/>
    </location>
</feature>
<feature type="transmembrane region" description="Helical" evidence="8">
    <location>
        <begin position="152"/>
        <end position="176"/>
    </location>
</feature>
<dbReference type="PANTHER" id="PTHR34184:SF4">
    <property type="entry name" value="UPF0718 PROTEIN YCGR"/>
    <property type="match status" value="1"/>
</dbReference>